<keyword evidence="1" id="KW-0436">Ligase</keyword>
<dbReference type="EMBL" id="GCKF01018938">
    <property type="protein sequence ID" value="JAG98759.1"/>
    <property type="molecule type" value="Transcribed_RNA"/>
</dbReference>
<dbReference type="GO" id="GO:0009507">
    <property type="term" value="C:chloroplast"/>
    <property type="evidence" value="ECO:0007669"/>
    <property type="project" value="UniProtKB-SubCell"/>
</dbReference>
<evidence type="ECO:0000313" key="2">
    <source>
        <dbReference type="EMBL" id="JAG98759.1"/>
    </source>
</evidence>
<proteinExistence type="inferred from homology"/>
<accession>A0A0D6R7E4</accession>
<keyword evidence="1" id="KW-0648">Protein biosynthesis</keyword>
<dbReference type="InterPro" id="IPR036113">
    <property type="entry name" value="Asp/Glu-ADT_sf_sub_c"/>
</dbReference>
<keyword evidence="1" id="KW-0150">Chloroplast</keyword>
<sequence>MASLRSVCRNLSAKSCQPCRRVSSQTSRPWRFYSARCNMESPDVLQLAAKARISLTPNEVEEFGPKIGQVIDWFGQLQNANLENVEPTIRADIDEPSSLRPDAPIIFNDRETMVATIPTLEEPYIKVPKILKDNME</sequence>
<dbReference type="GO" id="GO:0070681">
    <property type="term" value="P:glutaminyl-tRNAGln biosynthesis via transamidation"/>
    <property type="evidence" value="ECO:0007669"/>
    <property type="project" value="UniProtKB-UniRule"/>
</dbReference>
<evidence type="ECO:0000256" key="1">
    <source>
        <dbReference type="HAMAP-Rule" id="MF_03149"/>
    </source>
</evidence>
<comment type="catalytic activity">
    <reaction evidence="1">
        <text>L-glutamyl-tRNA(Gln) + L-glutamine + ATP + H2O = L-glutaminyl-tRNA(Gln) + L-glutamate + ADP + phosphate + H(+)</text>
        <dbReference type="Rhea" id="RHEA:17521"/>
        <dbReference type="Rhea" id="RHEA-COMP:9681"/>
        <dbReference type="Rhea" id="RHEA-COMP:9684"/>
        <dbReference type="ChEBI" id="CHEBI:15377"/>
        <dbReference type="ChEBI" id="CHEBI:15378"/>
        <dbReference type="ChEBI" id="CHEBI:29985"/>
        <dbReference type="ChEBI" id="CHEBI:30616"/>
        <dbReference type="ChEBI" id="CHEBI:43474"/>
        <dbReference type="ChEBI" id="CHEBI:58359"/>
        <dbReference type="ChEBI" id="CHEBI:78520"/>
        <dbReference type="ChEBI" id="CHEBI:78521"/>
        <dbReference type="ChEBI" id="CHEBI:456216"/>
    </reaction>
</comment>
<name>A0A0D6R7E4_ARACU</name>
<dbReference type="InterPro" id="IPR003837">
    <property type="entry name" value="GatC"/>
</dbReference>
<dbReference type="GO" id="GO:0032543">
    <property type="term" value="P:mitochondrial translation"/>
    <property type="evidence" value="ECO:0007669"/>
    <property type="project" value="UniProtKB-UniRule"/>
</dbReference>
<dbReference type="GO" id="GO:0050567">
    <property type="term" value="F:glutaminyl-tRNA synthase (glutamine-hydrolyzing) activity"/>
    <property type="evidence" value="ECO:0007669"/>
    <property type="project" value="UniProtKB-UniRule"/>
</dbReference>
<protein>
    <recommendedName>
        <fullName evidence="1">Glutamyl-tRNA(Gln) amidotransferase subunit C, chloroplastic/mitochondrial</fullName>
        <shortName evidence="1">Glu-AdT subunit C</shortName>
        <ecNumber evidence="1">6.3.5.-</ecNumber>
    </recommendedName>
</protein>
<reference evidence="2" key="1">
    <citation type="submission" date="2015-03" db="EMBL/GenBank/DDBJ databases">
        <title>A transcriptome of Araucaria cunninghamii, an australian fine timber species.</title>
        <authorList>
            <person name="Jing Yi C.J.Y."/>
            <person name="Yin San L.Y.S."/>
            <person name="Abdul Karim S.S."/>
            <person name="Wan Azmi N.N."/>
            <person name="Hercus R.R."/>
            <person name="Croft L.L."/>
        </authorList>
    </citation>
    <scope>NUCLEOTIDE SEQUENCE</scope>
    <source>
        <strain evidence="2">MI0301</strain>
        <tissue evidence="2">Leaf</tissue>
    </source>
</reference>
<dbReference type="GO" id="GO:0030956">
    <property type="term" value="C:glutamyl-tRNA(Gln) amidotransferase complex"/>
    <property type="evidence" value="ECO:0007669"/>
    <property type="project" value="UniProtKB-UniRule"/>
</dbReference>
<dbReference type="Gene3D" id="1.10.20.60">
    <property type="entry name" value="Glu-tRNAGln amidotransferase C subunit, N-terminal domain"/>
    <property type="match status" value="1"/>
</dbReference>
<keyword evidence="1" id="KW-0496">Mitochondrion</keyword>
<dbReference type="EC" id="6.3.5.-" evidence="1"/>
<dbReference type="GO" id="GO:0006450">
    <property type="term" value="P:regulation of translational fidelity"/>
    <property type="evidence" value="ECO:0007669"/>
    <property type="project" value="InterPro"/>
</dbReference>
<dbReference type="AlphaFoldDB" id="A0A0D6R7E4"/>
<dbReference type="GO" id="GO:0005524">
    <property type="term" value="F:ATP binding"/>
    <property type="evidence" value="ECO:0007669"/>
    <property type="project" value="UniProtKB-KW"/>
</dbReference>
<dbReference type="SUPFAM" id="SSF141000">
    <property type="entry name" value="Glu-tRNAGln amidotransferase C subunit"/>
    <property type="match status" value="1"/>
</dbReference>
<comment type="similarity">
    <text evidence="1">Belongs to the GatC family.</text>
</comment>
<keyword evidence="1" id="KW-0547">Nucleotide-binding</keyword>
<dbReference type="NCBIfam" id="TIGR00135">
    <property type="entry name" value="gatC"/>
    <property type="match status" value="1"/>
</dbReference>
<comment type="subcellular location">
    <subcellularLocation>
        <location evidence="1">Mitochondrion</location>
    </subcellularLocation>
    <subcellularLocation>
        <location evidence="1">Plastid</location>
        <location evidence="1">Chloroplast</location>
    </subcellularLocation>
</comment>
<dbReference type="GO" id="GO:0005739">
    <property type="term" value="C:mitochondrion"/>
    <property type="evidence" value="ECO:0007669"/>
    <property type="project" value="UniProtKB-SubCell"/>
</dbReference>
<gene>
    <name evidence="1" type="primary">GATC</name>
</gene>
<dbReference type="Pfam" id="PF02686">
    <property type="entry name" value="GatC"/>
    <property type="match status" value="1"/>
</dbReference>
<comment type="subunit">
    <text evidence="1">Subunit of the heterotrimeric GatCAB amidotransferase (AdT) complex, composed of A, B and C subunits.</text>
</comment>
<comment type="function">
    <text evidence="1">Allows the formation of correctly charged Gln-tRNA(Gln) through the transamidation of misacylated Glu-tRNA(Gln) in chloroplasts and mitochondria. The reaction takes place in the presence of glutamine and ATP through an activated gamma-phospho-Glu-tRNA(Gln).</text>
</comment>
<dbReference type="PANTHER" id="PTHR15004:SF0">
    <property type="entry name" value="GLUTAMYL-TRNA(GLN) AMIDOTRANSFERASE SUBUNIT C, MITOCHONDRIAL"/>
    <property type="match status" value="1"/>
</dbReference>
<dbReference type="PANTHER" id="PTHR15004">
    <property type="entry name" value="GLUTAMYL-TRNA(GLN) AMIDOTRANSFERASE SUBUNIT C, MITOCHONDRIAL"/>
    <property type="match status" value="1"/>
</dbReference>
<keyword evidence="1" id="KW-0067">ATP-binding</keyword>
<dbReference type="HAMAP" id="MF_00122">
    <property type="entry name" value="GatC"/>
    <property type="match status" value="1"/>
</dbReference>
<keyword evidence="1" id="KW-0934">Plastid</keyword>
<organism evidence="2">
    <name type="scientific">Araucaria cunninghamii</name>
    <name type="common">Hoop pine</name>
    <name type="synonym">Moreton Bay pine</name>
    <dbReference type="NCBI Taxonomy" id="56994"/>
    <lineage>
        <taxon>Eukaryota</taxon>
        <taxon>Viridiplantae</taxon>
        <taxon>Streptophyta</taxon>
        <taxon>Embryophyta</taxon>
        <taxon>Tracheophyta</taxon>
        <taxon>Spermatophyta</taxon>
        <taxon>Pinopsida</taxon>
        <taxon>Pinidae</taxon>
        <taxon>Conifers II</taxon>
        <taxon>Araucariales</taxon>
        <taxon>Araucariaceae</taxon>
        <taxon>Araucaria</taxon>
    </lineage>
</organism>